<feature type="transmembrane region" description="Helical" evidence="1">
    <location>
        <begin position="27"/>
        <end position="49"/>
    </location>
</feature>
<organism evidence="2 3">
    <name type="scientific">Coleofasciculus chthonoplastes PCC 7420</name>
    <dbReference type="NCBI Taxonomy" id="118168"/>
    <lineage>
        <taxon>Bacteria</taxon>
        <taxon>Bacillati</taxon>
        <taxon>Cyanobacteriota</taxon>
        <taxon>Cyanophyceae</taxon>
        <taxon>Coleofasciculales</taxon>
        <taxon>Coleofasciculaceae</taxon>
        <taxon>Coleofasciculus</taxon>
    </lineage>
</organism>
<dbReference type="HOGENOM" id="CLU_2952453_0_0_3"/>
<gene>
    <name evidence="2" type="ORF">MC7420_1699</name>
</gene>
<keyword evidence="1" id="KW-0812">Transmembrane</keyword>
<keyword evidence="3" id="KW-1185">Reference proteome</keyword>
<proteinExistence type="predicted"/>
<evidence type="ECO:0000313" key="2">
    <source>
        <dbReference type="EMBL" id="EDX76696.1"/>
    </source>
</evidence>
<dbReference type="AlphaFoldDB" id="B4VM71"/>
<dbReference type="Proteomes" id="UP000003835">
    <property type="component" value="Unassembled WGS sequence"/>
</dbReference>
<reference evidence="2 3" key="1">
    <citation type="submission" date="2008-07" db="EMBL/GenBank/DDBJ databases">
        <authorList>
            <person name="Tandeau de Marsac N."/>
            <person name="Ferriera S."/>
            <person name="Johnson J."/>
            <person name="Kravitz S."/>
            <person name="Beeson K."/>
            <person name="Sutton G."/>
            <person name="Rogers Y.-H."/>
            <person name="Friedman R."/>
            <person name="Frazier M."/>
            <person name="Venter J.C."/>
        </authorList>
    </citation>
    <scope>NUCLEOTIDE SEQUENCE [LARGE SCALE GENOMIC DNA]</scope>
    <source>
        <strain evidence="2 3">PCC 7420</strain>
    </source>
</reference>
<protein>
    <submittedName>
        <fullName evidence="2">Uncharacterized protein</fullName>
    </submittedName>
</protein>
<accession>B4VM71</accession>
<evidence type="ECO:0000313" key="3">
    <source>
        <dbReference type="Proteomes" id="UP000003835"/>
    </source>
</evidence>
<sequence length="59" mass="6356">MPIGKDSAHFFGINYAMPIDIKSGLTTLFIIQSAQADFVCVAAILIALCQKIMTHALTT</sequence>
<evidence type="ECO:0000256" key="1">
    <source>
        <dbReference type="SAM" id="Phobius"/>
    </source>
</evidence>
<keyword evidence="1" id="KW-1133">Transmembrane helix</keyword>
<dbReference type="STRING" id="118168.MC7420_1699"/>
<name>B4VM71_9CYAN</name>
<dbReference type="EMBL" id="DS989845">
    <property type="protein sequence ID" value="EDX76696.1"/>
    <property type="molecule type" value="Genomic_DNA"/>
</dbReference>
<keyword evidence="1" id="KW-0472">Membrane</keyword>